<evidence type="ECO:0000259" key="9">
    <source>
        <dbReference type="PROSITE" id="PS00125"/>
    </source>
</evidence>
<evidence type="ECO:0000256" key="5">
    <source>
        <dbReference type="ARBA" id="ARBA00023211"/>
    </source>
</evidence>
<dbReference type="InterPro" id="IPR031675">
    <property type="entry name" value="STPPase_N"/>
</dbReference>
<keyword evidence="2" id="KW-0479">Metal-binding</keyword>
<dbReference type="PROSITE" id="PS00125">
    <property type="entry name" value="SER_THR_PHOSPHATASE"/>
    <property type="match status" value="1"/>
</dbReference>
<accession>A0A364L9S8</accession>
<dbReference type="Gene3D" id="3.60.21.10">
    <property type="match status" value="1"/>
</dbReference>
<dbReference type="InterPro" id="IPR004843">
    <property type="entry name" value="Calcineurin-like_PHP"/>
</dbReference>
<dbReference type="GO" id="GO:0004722">
    <property type="term" value="F:protein serine/threonine phosphatase activity"/>
    <property type="evidence" value="ECO:0007669"/>
    <property type="project" value="UniProtKB-EC"/>
</dbReference>
<dbReference type="STRING" id="1196081.A0A364L9S8"/>
<gene>
    <name evidence="10" type="ORF">BHQ10_008545</name>
</gene>
<dbReference type="GO" id="GO:0046872">
    <property type="term" value="F:metal ion binding"/>
    <property type="evidence" value="ECO:0007669"/>
    <property type="project" value="UniProtKB-KW"/>
</dbReference>
<feature type="region of interest" description="Disordered" evidence="8">
    <location>
        <begin position="209"/>
        <end position="236"/>
    </location>
</feature>
<dbReference type="RefSeq" id="XP_040737047.1">
    <property type="nucleotide sequence ID" value="XM_040881362.1"/>
</dbReference>
<evidence type="ECO:0000256" key="2">
    <source>
        <dbReference type="ARBA" id="ARBA00022723"/>
    </source>
</evidence>
<keyword evidence="11" id="KW-1185">Reference proteome</keyword>
<feature type="region of interest" description="Disordered" evidence="8">
    <location>
        <begin position="516"/>
        <end position="553"/>
    </location>
</feature>
<dbReference type="Pfam" id="PF16891">
    <property type="entry name" value="STPPase_N"/>
    <property type="match status" value="1"/>
</dbReference>
<keyword evidence="3 7" id="KW-0378">Hydrolase</keyword>
<feature type="region of interest" description="Disordered" evidence="8">
    <location>
        <begin position="893"/>
        <end position="918"/>
    </location>
</feature>
<comment type="similarity">
    <text evidence="6">Belongs to the PPP phosphatase family. PP-Z subfamily.</text>
</comment>
<evidence type="ECO:0000313" key="11">
    <source>
        <dbReference type="Proteomes" id="UP000249363"/>
    </source>
</evidence>
<dbReference type="Pfam" id="PF00149">
    <property type="entry name" value="Metallophos"/>
    <property type="match status" value="1"/>
</dbReference>
<keyword evidence="4" id="KW-0904">Protein phosphatase</keyword>
<comment type="caution">
    <text evidence="10">The sequence shown here is derived from an EMBL/GenBank/DDBJ whole genome shotgun (WGS) entry which is preliminary data.</text>
</comment>
<evidence type="ECO:0000256" key="6">
    <source>
        <dbReference type="ARBA" id="ARBA00029458"/>
    </source>
</evidence>
<feature type="compositionally biased region" description="Polar residues" evidence="8">
    <location>
        <begin position="221"/>
        <end position="235"/>
    </location>
</feature>
<organism evidence="10 11">
    <name type="scientific">Talaromyces amestolkiae</name>
    <dbReference type="NCBI Taxonomy" id="1196081"/>
    <lineage>
        <taxon>Eukaryota</taxon>
        <taxon>Fungi</taxon>
        <taxon>Dikarya</taxon>
        <taxon>Ascomycota</taxon>
        <taxon>Pezizomycotina</taxon>
        <taxon>Eurotiomycetes</taxon>
        <taxon>Eurotiomycetidae</taxon>
        <taxon>Eurotiales</taxon>
        <taxon>Trichocomaceae</taxon>
        <taxon>Talaromyces</taxon>
        <taxon>Talaromyces sect. Talaromyces</taxon>
    </lineage>
</organism>
<evidence type="ECO:0000313" key="10">
    <source>
        <dbReference type="EMBL" id="RAO72533.1"/>
    </source>
</evidence>
<dbReference type="OrthoDB" id="4360234at2759"/>
<dbReference type="PANTHER" id="PTHR11668:SF484">
    <property type="entry name" value="SERINE_THREONINE-PROTEIN PHOSPHATASE PP-Z1-RELATED"/>
    <property type="match status" value="1"/>
</dbReference>
<dbReference type="AlphaFoldDB" id="A0A364L9S8"/>
<feature type="compositionally biased region" description="Basic and acidic residues" evidence="8">
    <location>
        <begin position="539"/>
        <end position="553"/>
    </location>
</feature>
<evidence type="ECO:0000256" key="1">
    <source>
        <dbReference type="ARBA" id="ARBA00001936"/>
    </source>
</evidence>
<dbReference type="GeneID" id="63797759"/>
<dbReference type="GO" id="GO:0005634">
    <property type="term" value="C:nucleus"/>
    <property type="evidence" value="ECO:0007669"/>
    <property type="project" value="TreeGrafter"/>
</dbReference>
<dbReference type="EC" id="3.1.3.16" evidence="7"/>
<feature type="compositionally biased region" description="Polar residues" evidence="8">
    <location>
        <begin position="775"/>
        <end position="784"/>
    </location>
</feature>
<name>A0A364L9S8_TALAM</name>
<comment type="cofactor">
    <cofactor evidence="1">
        <name>Mn(2+)</name>
        <dbReference type="ChEBI" id="CHEBI:29035"/>
    </cofactor>
</comment>
<dbReference type="PANTHER" id="PTHR11668">
    <property type="entry name" value="SERINE/THREONINE PROTEIN PHOSPHATASE"/>
    <property type="match status" value="1"/>
</dbReference>
<reference evidence="10 11" key="1">
    <citation type="journal article" date="2017" name="Biotechnol. Biofuels">
        <title>Differential beta-glucosidase expression as a function of carbon source availability in Talaromyces amestolkiae: a genomic and proteomic approach.</title>
        <authorList>
            <person name="de Eugenio L.I."/>
            <person name="Mendez-Liter J.A."/>
            <person name="Nieto-Dominguez M."/>
            <person name="Alonso L."/>
            <person name="Gil-Munoz J."/>
            <person name="Barriuso J."/>
            <person name="Prieto A."/>
            <person name="Martinez M.J."/>
        </authorList>
    </citation>
    <scope>NUCLEOTIDE SEQUENCE [LARGE SCALE GENOMIC DNA]</scope>
    <source>
        <strain evidence="10 11">CIB</strain>
    </source>
</reference>
<evidence type="ECO:0000256" key="4">
    <source>
        <dbReference type="ARBA" id="ARBA00022912"/>
    </source>
</evidence>
<protein>
    <recommendedName>
        <fullName evidence="7">Serine/threonine-protein phosphatase</fullName>
        <ecNumber evidence="7">3.1.3.16</ecNumber>
    </recommendedName>
</protein>
<comment type="catalytic activity">
    <reaction evidence="7">
        <text>O-phospho-L-threonyl-[protein] + H2O = L-threonyl-[protein] + phosphate</text>
        <dbReference type="Rhea" id="RHEA:47004"/>
        <dbReference type="Rhea" id="RHEA-COMP:11060"/>
        <dbReference type="Rhea" id="RHEA-COMP:11605"/>
        <dbReference type="ChEBI" id="CHEBI:15377"/>
        <dbReference type="ChEBI" id="CHEBI:30013"/>
        <dbReference type="ChEBI" id="CHEBI:43474"/>
        <dbReference type="ChEBI" id="CHEBI:61977"/>
        <dbReference type="EC" id="3.1.3.16"/>
    </reaction>
</comment>
<dbReference type="InterPro" id="IPR029052">
    <property type="entry name" value="Metallo-depent_PP-like"/>
</dbReference>
<dbReference type="SMART" id="SM00156">
    <property type="entry name" value="PP2Ac"/>
    <property type="match status" value="1"/>
</dbReference>
<evidence type="ECO:0000256" key="7">
    <source>
        <dbReference type="RuleBase" id="RU004273"/>
    </source>
</evidence>
<dbReference type="InterPro" id="IPR006186">
    <property type="entry name" value="Ser/Thr-sp_prot-phosphatase"/>
</dbReference>
<feature type="domain" description="Serine/threonine specific protein phosphatases" evidence="9">
    <location>
        <begin position="1062"/>
        <end position="1067"/>
    </location>
</feature>
<evidence type="ECO:0000256" key="8">
    <source>
        <dbReference type="SAM" id="MobiDB-lite"/>
    </source>
</evidence>
<dbReference type="EMBL" id="MIKG01000019">
    <property type="protein sequence ID" value="RAO72533.1"/>
    <property type="molecule type" value="Genomic_DNA"/>
</dbReference>
<dbReference type="SUPFAM" id="SSF56300">
    <property type="entry name" value="Metallo-dependent phosphatases"/>
    <property type="match status" value="1"/>
</dbReference>
<keyword evidence="5" id="KW-0464">Manganese</keyword>
<feature type="region of interest" description="Disordered" evidence="8">
    <location>
        <begin position="768"/>
        <end position="798"/>
    </location>
</feature>
<dbReference type="GO" id="GO:0005737">
    <property type="term" value="C:cytoplasm"/>
    <property type="evidence" value="ECO:0007669"/>
    <property type="project" value="TreeGrafter"/>
</dbReference>
<proteinExistence type="inferred from homology"/>
<dbReference type="FunFam" id="3.60.21.10:FF:000006">
    <property type="entry name" value="Serine/threonine-protein phosphatase"/>
    <property type="match status" value="1"/>
</dbReference>
<evidence type="ECO:0000256" key="3">
    <source>
        <dbReference type="ARBA" id="ARBA00022801"/>
    </source>
</evidence>
<dbReference type="Proteomes" id="UP000249363">
    <property type="component" value="Unassembled WGS sequence"/>
</dbReference>
<dbReference type="PRINTS" id="PR00114">
    <property type="entry name" value="STPHPHTASE"/>
</dbReference>
<sequence>MNSEPTIAETAGICFNVFQQCLEKSAFISPREMSRVEDQFARFSLWTANIGVFASGRASLDHRLREAQEVHEVITGLLEALDDKIKECTSYFKSFIEPEGDDAHELDQEKLDKHIQGLANQITLLHRLSNTIRKASSETQNAKAANTFKILDDEGNDVEPLLQIIFANYVRDKFRSIDEKILQRLVRAMITRRKRVLYKRSRFGNIAVRVKETKPQPKVQAPQTQPQNDPATQKLPQAGREENNALKEGETGANYKSQAGVSATTLAVDKFKKASAPSVISGTKTVAFDNHEDLPFPIPPLGHVRRRYKKMKRALEEQHKSYMATISGNTIGANVDITVDLQVKADIKLSRELNECWDQCLRAVGEVTCPFCFYAISALDISDDNKWRSHVRKDLDAYVCLFEECNDQDKLFGHSEEWLRHMRDHALRWPCNSKSHGTIVFDSRDEYINHLKEAHKNTFSDAQLHVLADRNARAIGTLFTSCPFCGFDDTSTGVKIEEHIVGHLRFLALKSLPPFEDERSESSDAESTSSRISKPRKRSTIENDPDKEVKTDFMDNGPIVLLDQDGESVVKPVLTQNRPRRRSMEWGFVTEAFDEMVNANNDTVLQHIAIQQAHKSNAVWNVSPEEMEHIRKKFLRPHSIDMPDEQLAPFIAKHKRRMWMGMPQDEGSRDPSTIKLSGIDEDAIRSYLMETRAAGTDTGIVNMPHDRQYSSRSVTNLRLELRENQTTVTETDPDEGSSVRGKHSYTTDITELSPGPQYVSQYVSIPGRRPAIPSESGTRTTSRFFGSRPKRTHSEDLPHRWVSPDQEHLKEDQKEYQKEYVTIDDNTGSTPASIIDRGRSLNRIRSEEGNIDPRSGMLDLSVTTIEPERQRQPQSPGTQPMPIRLFQTHENTANRPPVVGRSEVDNISENPITGEIPNAVPRQGVAGNSILVNFDTSSQQTRVSNLDDGVLDDMIQRLLASPGSSPKTLCISNEEIATLCAVSRELFLSQPVLLELKAPIKIVGDIHGQYTDLLRMFEMGGFPPNENYLFLGDYVDRGKSGLETILLLLCYKLKYPENFFLLRGNHECANVTRVYGFYDECKRRCNIKMWKTFIDVFNCLPVAAIVSDKIFCVHGGLSPSLAHMNDVRALVRPTDVPDYGLLNDLLWSDPAEMDKDWDSNERGVSYIFGKNVIREFLSKFDFDLICRAHMVVEDGYEFFEDRLLVTIFTAPNYCGEFDNWGAIMSVAEDLLCSFELLKPLSAEAKPIKAAKSLTANIRDRWKRWTTPAPK</sequence>
<dbReference type="InterPro" id="IPR050341">
    <property type="entry name" value="PP1_catalytic_subunit"/>
</dbReference>